<dbReference type="PANTHER" id="PTHR33129">
    <property type="entry name" value="PROTEIN KINASE DOMAIN-CONTAINING PROTEIN-RELATED"/>
    <property type="match status" value="1"/>
</dbReference>
<dbReference type="PANTHER" id="PTHR33129:SF1">
    <property type="entry name" value="ATP-BINDING PROTEIN"/>
    <property type="match status" value="1"/>
</dbReference>
<organism evidence="1 2">
    <name type="scientific">Mortierella polycephala</name>
    <dbReference type="NCBI Taxonomy" id="41804"/>
    <lineage>
        <taxon>Eukaryota</taxon>
        <taxon>Fungi</taxon>
        <taxon>Fungi incertae sedis</taxon>
        <taxon>Mucoromycota</taxon>
        <taxon>Mortierellomycotina</taxon>
        <taxon>Mortierellomycetes</taxon>
        <taxon>Mortierellales</taxon>
        <taxon>Mortierellaceae</taxon>
        <taxon>Mortierella</taxon>
    </lineage>
</organism>
<dbReference type="EMBL" id="JAAAJA010001833">
    <property type="protein sequence ID" value="KAG0246080.1"/>
    <property type="molecule type" value="Genomic_DNA"/>
</dbReference>
<evidence type="ECO:0000313" key="1">
    <source>
        <dbReference type="EMBL" id="KAG0246080.1"/>
    </source>
</evidence>
<dbReference type="InterPro" id="IPR027417">
    <property type="entry name" value="P-loop_NTPase"/>
</dbReference>
<accession>A0A9P6PKH8</accession>
<dbReference type="InterPro" id="IPR052980">
    <property type="entry name" value="Crinkler_effector"/>
</dbReference>
<dbReference type="AlphaFoldDB" id="A0A9P6PKH8"/>
<sequence length="420" mass="47800">LPPKKTRLDTNSLMDAIKEAGLTQKAVVDNKSDLSLLDYKERVSVLGFLGRPVDKTDTYDSLSTIAFALRNSSFQEMKILSTPPGSDTLFPVVDTKDIFVRQAYKDLYDEVSLKFQDSPMNMARKRVVVTGTSGIGKSAFLVYFTIRLLTTSSDDNPPIVIFQEKGGSKCYVYGRLSTLRYGDIEDFRPFLNLPETWYLVDSSPNPLLVRAKTIISVSPKTLYSEMNQYQEIDKRVPWRYYMAPWTLEELEQCRSGVEGFKVIPKNLMEELYGMIGGVPRYVLEKPMDVLNLNPSNTAGAKKSACARVWQAIDFVRAPLRMMQCFEGKESLEYSSRLLHRWPTDGHEGFHLEWASAYIANKIGESLQDVTWQQILEKLTGVNVGTAKGPMFELYVRHIFRKGGYEFQIKELQDGTDITFK</sequence>
<dbReference type="OrthoDB" id="19861at2759"/>
<keyword evidence="2" id="KW-1185">Reference proteome</keyword>
<evidence type="ECO:0000313" key="2">
    <source>
        <dbReference type="Proteomes" id="UP000726737"/>
    </source>
</evidence>
<proteinExistence type="predicted"/>
<dbReference type="Proteomes" id="UP000726737">
    <property type="component" value="Unassembled WGS sequence"/>
</dbReference>
<reference evidence="1" key="1">
    <citation type="journal article" date="2020" name="Fungal Divers.">
        <title>Resolving the Mortierellaceae phylogeny through synthesis of multi-gene phylogenetics and phylogenomics.</title>
        <authorList>
            <person name="Vandepol N."/>
            <person name="Liber J."/>
            <person name="Desiro A."/>
            <person name="Na H."/>
            <person name="Kennedy M."/>
            <person name="Barry K."/>
            <person name="Grigoriev I.V."/>
            <person name="Miller A.N."/>
            <person name="O'Donnell K."/>
            <person name="Stajich J.E."/>
            <person name="Bonito G."/>
        </authorList>
    </citation>
    <scope>NUCLEOTIDE SEQUENCE</scope>
    <source>
        <strain evidence="1">KOD948</strain>
    </source>
</reference>
<dbReference type="SUPFAM" id="SSF52540">
    <property type="entry name" value="P-loop containing nucleoside triphosphate hydrolases"/>
    <property type="match status" value="1"/>
</dbReference>
<gene>
    <name evidence="1" type="ORF">BG011_002565</name>
</gene>
<comment type="caution">
    <text evidence="1">The sequence shown here is derived from an EMBL/GenBank/DDBJ whole genome shotgun (WGS) entry which is preliminary data.</text>
</comment>
<protein>
    <submittedName>
        <fullName evidence="1">Uncharacterized protein</fullName>
    </submittedName>
</protein>
<feature type="non-terminal residue" evidence="1">
    <location>
        <position position="1"/>
    </location>
</feature>
<name>A0A9P6PKH8_9FUNG</name>
<feature type="non-terminal residue" evidence="1">
    <location>
        <position position="420"/>
    </location>
</feature>